<dbReference type="AlphaFoldDB" id="A0A7Y9GKF3"/>
<dbReference type="RefSeq" id="WP_179486535.1">
    <property type="nucleotide sequence ID" value="NZ_JACCBV010000001.1"/>
</dbReference>
<evidence type="ECO:0008006" key="3">
    <source>
        <dbReference type="Google" id="ProtNLM"/>
    </source>
</evidence>
<gene>
    <name evidence="1" type="ORF">BJ991_000121</name>
</gene>
<reference evidence="1 2" key="1">
    <citation type="submission" date="2020-07" db="EMBL/GenBank/DDBJ databases">
        <title>Sequencing the genomes of 1000 actinobacteria strains.</title>
        <authorList>
            <person name="Klenk H.-P."/>
        </authorList>
    </citation>
    <scope>NUCLEOTIDE SEQUENCE [LARGE SCALE GENOMIC DNA]</scope>
    <source>
        <strain evidence="1 2">DSM 24662</strain>
    </source>
</reference>
<name>A0A7Y9GKF3_9MICO</name>
<evidence type="ECO:0000313" key="1">
    <source>
        <dbReference type="EMBL" id="NYE18093.1"/>
    </source>
</evidence>
<evidence type="ECO:0000313" key="2">
    <source>
        <dbReference type="Proteomes" id="UP000576969"/>
    </source>
</evidence>
<comment type="caution">
    <text evidence="1">The sequence shown here is derived from an EMBL/GenBank/DDBJ whole genome shotgun (WGS) entry which is preliminary data.</text>
</comment>
<dbReference type="EMBL" id="JACCBV010000001">
    <property type="protein sequence ID" value="NYE18093.1"/>
    <property type="molecule type" value="Genomic_DNA"/>
</dbReference>
<keyword evidence="2" id="KW-1185">Reference proteome</keyword>
<accession>A0A7Y9GKF3</accession>
<proteinExistence type="predicted"/>
<dbReference type="Proteomes" id="UP000576969">
    <property type="component" value="Unassembled WGS sequence"/>
</dbReference>
<sequence length="131" mass="15448">MTNRRHRTSAYTDGYLRSVVWFRRRDRWFGCEQRRRGSLGCAACGNPATRRQLELHHVDYTRVTRTGRVWRAGERHDDLVAMHPYCHELLHRLIDRDRVLAEHRDRRSATLLALTHLRLALRTPGGEAEHG</sequence>
<organism evidence="1 2">
    <name type="scientific">Microbacterium immunditiarum</name>
    <dbReference type="NCBI Taxonomy" id="337480"/>
    <lineage>
        <taxon>Bacteria</taxon>
        <taxon>Bacillati</taxon>
        <taxon>Actinomycetota</taxon>
        <taxon>Actinomycetes</taxon>
        <taxon>Micrococcales</taxon>
        <taxon>Microbacteriaceae</taxon>
        <taxon>Microbacterium</taxon>
    </lineage>
</organism>
<protein>
    <recommendedName>
        <fullName evidence="3">HNH endonuclease</fullName>
    </recommendedName>
</protein>